<feature type="region of interest" description="Disordered" evidence="1">
    <location>
        <begin position="761"/>
        <end position="781"/>
    </location>
</feature>
<feature type="compositionally biased region" description="Pro residues" evidence="1">
    <location>
        <begin position="183"/>
        <end position="198"/>
    </location>
</feature>
<evidence type="ECO:0000256" key="1">
    <source>
        <dbReference type="SAM" id="MobiDB-lite"/>
    </source>
</evidence>
<dbReference type="KEGG" id="sasa:106602578"/>
<feature type="compositionally biased region" description="Basic residues" evidence="1">
    <location>
        <begin position="447"/>
        <end position="460"/>
    </location>
</feature>
<dbReference type="Proteomes" id="UP001652741">
    <property type="component" value="Chromosome ssa04"/>
</dbReference>
<feature type="compositionally biased region" description="Polar residues" evidence="1">
    <location>
        <begin position="808"/>
        <end position="822"/>
    </location>
</feature>
<feature type="compositionally biased region" description="Basic and acidic residues" evidence="1">
    <location>
        <begin position="375"/>
        <end position="389"/>
    </location>
</feature>
<feature type="compositionally biased region" description="Acidic residues" evidence="1">
    <location>
        <begin position="475"/>
        <end position="486"/>
    </location>
</feature>
<gene>
    <name evidence="3" type="primary">si:dkey-9i23.6</name>
</gene>
<evidence type="ECO:0000313" key="2">
    <source>
        <dbReference type="Proteomes" id="UP001652741"/>
    </source>
</evidence>
<keyword evidence="2" id="KW-1185">Reference proteome</keyword>
<dbReference type="OrthoDB" id="8960114at2759"/>
<feature type="compositionally biased region" description="Basic and acidic residues" evidence="1">
    <location>
        <begin position="101"/>
        <end position="116"/>
    </location>
</feature>
<feature type="region of interest" description="Disordered" evidence="1">
    <location>
        <begin position="256"/>
        <end position="417"/>
    </location>
</feature>
<feature type="compositionally biased region" description="Pro residues" evidence="1">
    <location>
        <begin position="160"/>
        <end position="175"/>
    </location>
</feature>
<feature type="region of interest" description="Disordered" evidence="1">
    <location>
        <begin position="576"/>
        <end position="664"/>
    </location>
</feature>
<feature type="region of interest" description="Disordered" evidence="1">
    <location>
        <begin position="83"/>
        <end position="243"/>
    </location>
</feature>
<feature type="compositionally biased region" description="Polar residues" evidence="1">
    <location>
        <begin position="278"/>
        <end position="291"/>
    </location>
</feature>
<protein>
    <submittedName>
        <fullName evidence="3">Uncharacterized protein si:dkey-9i23.6</fullName>
    </submittedName>
</protein>
<accession>A0A1S3REK6</accession>
<evidence type="ECO:0000313" key="3">
    <source>
        <dbReference type="RefSeq" id="XP_014050755.1"/>
    </source>
</evidence>
<feature type="compositionally biased region" description="Basic and acidic residues" evidence="1">
    <location>
        <begin position="599"/>
        <end position="634"/>
    </location>
</feature>
<organism evidence="2 3">
    <name type="scientific">Salmo salar</name>
    <name type="common">Atlantic salmon</name>
    <dbReference type="NCBI Taxonomy" id="8030"/>
    <lineage>
        <taxon>Eukaryota</taxon>
        <taxon>Metazoa</taxon>
        <taxon>Chordata</taxon>
        <taxon>Craniata</taxon>
        <taxon>Vertebrata</taxon>
        <taxon>Euteleostomi</taxon>
        <taxon>Actinopterygii</taxon>
        <taxon>Neopterygii</taxon>
        <taxon>Teleostei</taxon>
        <taxon>Protacanthopterygii</taxon>
        <taxon>Salmoniformes</taxon>
        <taxon>Salmonidae</taxon>
        <taxon>Salmoninae</taxon>
        <taxon>Salmo</taxon>
    </lineage>
</organism>
<feature type="region of interest" description="Disordered" evidence="1">
    <location>
        <begin position="801"/>
        <end position="839"/>
    </location>
</feature>
<dbReference type="RefSeq" id="XP_014050755.1">
    <property type="nucleotide sequence ID" value="XM_014195280.2"/>
</dbReference>
<name>A0A1S3REK6_SALSA</name>
<dbReference type="AlphaFoldDB" id="A0A1S3REK6"/>
<feature type="region of interest" description="Disordered" evidence="1">
    <location>
        <begin position="19"/>
        <end position="53"/>
    </location>
</feature>
<proteinExistence type="predicted"/>
<reference evidence="3" key="1">
    <citation type="submission" date="2025-08" db="UniProtKB">
        <authorList>
            <consortium name="RefSeq"/>
        </authorList>
    </citation>
    <scope>IDENTIFICATION</scope>
</reference>
<feature type="compositionally biased region" description="Acidic residues" evidence="1">
    <location>
        <begin position="83"/>
        <end position="96"/>
    </location>
</feature>
<feature type="region of interest" description="Disordered" evidence="1">
    <location>
        <begin position="430"/>
        <end position="543"/>
    </location>
</feature>
<feature type="compositionally biased region" description="Polar residues" evidence="1">
    <location>
        <begin position="635"/>
        <end position="662"/>
    </location>
</feature>
<sequence length="852" mass="93967">MSEANSHSGSISLIQSMLRRLSTAENMDQPPNIHPNTHRNTHPNTPQHPRTSVETDRRFYVTPQDHNNAELIFKGKLVSVIEDDDDDNGDHDDNDPQLEVLTERDSDLESSDRDSEEREEGNSGILFLDAGSTKLVDEEEEETSKPPAVIPRWERRQLLPCPPGPDTRPPPPPVPPKRRAKPPLHPTGPPPPPPPPALDPSQSANVWGRVVGEGPGCELRPTGHGRGPGGQEEDMLSSSGDRLSMYSAVIPKSERRFSQPILDPTLDSTAQRGGGVQQLETTVSVATQDPSQLRGKDIGRPPKASEPVGIGVMGVPKPLESIAPKPLIPKPPHRNRSLPQGPERRAQDSPDGSASSGSETRDIPPDLQSIPPETEGVREPPEPSEHIPDGSESSRTPAEFRCNTEQGGLLEGGRNLEGTHEVVVQDAATWGGGGVLGSKHPNIKTMKGGKVKKFAKKMMSRWKQSREEKRGNGEIQEDDGEKEVESEMPLVNLRQDRHSVRLHTKMSVIEEEEDEEEKRSSEAAPPMMEPPSQAETERKPVGQRACFQSSFSSFKFNFSPISLVDEILTGEEWSPFLSIKDSPAPSPSVYQSEAASQHGGDEGDQLKTEPESRLRNDVQHNHEDIGHSLYEDVHFSQTSPNEIVDNQSDNRQQEVDNNNDTGNDAIAVIKPKILLDNDAAEESELDHSRPISKDIHDCKSPIRNQSKDHLDFSCVKSLGVLDSSAQKHKIRLSKKRKHRLPGLKTRKTFKIRRTEIKAPDIKFLKPSPPPTLSPTSLPSSSSSCSSLSYVFPSSVFYNIPPSAEEQDPVTTPTQDNLSVETTESSRKPDSSPKLPLSKFMTVLRDKTKRKIK</sequence>